<accession>A0AAD6XYU0</accession>
<feature type="non-terminal residue" evidence="1">
    <location>
        <position position="1"/>
    </location>
</feature>
<comment type="caution">
    <text evidence="1">The sequence shown here is derived from an EMBL/GenBank/DDBJ whole genome shotgun (WGS) entry which is preliminary data.</text>
</comment>
<evidence type="ECO:0000313" key="2">
    <source>
        <dbReference type="Proteomes" id="UP001219525"/>
    </source>
</evidence>
<name>A0AAD6XYU0_9AGAR</name>
<protein>
    <submittedName>
        <fullName evidence="1">Uncharacterized protein</fullName>
    </submittedName>
</protein>
<dbReference type="SUPFAM" id="SSF53098">
    <property type="entry name" value="Ribonuclease H-like"/>
    <property type="match status" value="1"/>
</dbReference>
<gene>
    <name evidence="1" type="ORF">GGX14DRAFT_593438</name>
</gene>
<evidence type="ECO:0000313" key="1">
    <source>
        <dbReference type="EMBL" id="KAJ7193083.1"/>
    </source>
</evidence>
<dbReference type="InterPro" id="IPR012337">
    <property type="entry name" value="RNaseH-like_sf"/>
</dbReference>
<dbReference type="Proteomes" id="UP001219525">
    <property type="component" value="Unassembled WGS sequence"/>
</dbReference>
<proteinExistence type="predicted"/>
<reference evidence="1" key="1">
    <citation type="submission" date="2023-03" db="EMBL/GenBank/DDBJ databases">
        <title>Massive genome expansion in bonnet fungi (Mycena s.s.) driven by repeated elements and novel gene families across ecological guilds.</title>
        <authorList>
            <consortium name="Lawrence Berkeley National Laboratory"/>
            <person name="Harder C.B."/>
            <person name="Miyauchi S."/>
            <person name="Viragh M."/>
            <person name="Kuo A."/>
            <person name="Thoen E."/>
            <person name="Andreopoulos B."/>
            <person name="Lu D."/>
            <person name="Skrede I."/>
            <person name="Drula E."/>
            <person name="Henrissat B."/>
            <person name="Morin E."/>
            <person name="Kohler A."/>
            <person name="Barry K."/>
            <person name="LaButti K."/>
            <person name="Morin E."/>
            <person name="Salamov A."/>
            <person name="Lipzen A."/>
            <person name="Mereny Z."/>
            <person name="Hegedus B."/>
            <person name="Baldrian P."/>
            <person name="Stursova M."/>
            <person name="Weitz H."/>
            <person name="Taylor A."/>
            <person name="Grigoriev I.V."/>
            <person name="Nagy L.G."/>
            <person name="Martin F."/>
            <person name="Kauserud H."/>
        </authorList>
    </citation>
    <scope>NUCLEOTIDE SEQUENCE</scope>
    <source>
        <strain evidence="1">9144</strain>
    </source>
</reference>
<keyword evidence="2" id="KW-1185">Reference proteome</keyword>
<sequence length="145" mass="16701">MIHAALAYRRAIHEFTLDETNGLLDFVPSSEEWNILADLRDVLLAFKDATLYFSRASSTIATVIPAMDKLDSMLATAILTKPDGEQKTFMPTVQIALVYAKRTLNRYYAKAYYNRVQRVCLILHPRYKTGYMRDNDWDKQDITDA</sequence>
<dbReference type="EMBL" id="JARJCW010000112">
    <property type="protein sequence ID" value="KAJ7193083.1"/>
    <property type="molecule type" value="Genomic_DNA"/>
</dbReference>
<organism evidence="1 2">
    <name type="scientific">Mycena pura</name>
    <dbReference type="NCBI Taxonomy" id="153505"/>
    <lineage>
        <taxon>Eukaryota</taxon>
        <taxon>Fungi</taxon>
        <taxon>Dikarya</taxon>
        <taxon>Basidiomycota</taxon>
        <taxon>Agaricomycotina</taxon>
        <taxon>Agaricomycetes</taxon>
        <taxon>Agaricomycetidae</taxon>
        <taxon>Agaricales</taxon>
        <taxon>Marasmiineae</taxon>
        <taxon>Mycenaceae</taxon>
        <taxon>Mycena</taxon>
    </lineage>
</organism>
<dbReference type="AlphaFoldDB" id="A0AAD6XYU0"/>